<reference evidence="3 4" key="1">
    <citation type="submission" date="2019-03" db="EMBL/GenBank/DDBJ databases">
        <title>Genomic Encyclopedia of Archaeal and Bacterial Type Strains, Phase II (KMG-II): from individual species to whole genera.</title>
        <authorList>
            <person name="Goeker M."/>
        </authorList>
    </citation>
    <scope>NUCLEOTIDE SEQUENCE [LARGE SCALE GENOMIC DNA]</scope>
    <source>
        <strain evidence="3 4">DSM 45499</strain>
    </source>
</reference>
<protein>
    <submittedName>
        <fullName evidence="3">Uncharacterized protein DUF4328</fullName>
    </submittedName>
</protein>
<dbReference type="Proteomes" id="UP000294927">
    <property type="component" value="Unassembled WGS sequence"/>
</dbReference>
<keyword evidence="1" id="KW-0812">Transmembrane</keyword>
<accession>A0A4V3FSD3</accession>
<dbReference type="RefSeq" id="WP_166664257.1">
    <property type="nucleotide sequence ID" value="NZ_SOCP01000010.1"/>
</dbReference>
<feature type="transmembrane region" description="Helical" evidence="1">
    <location>
        <begin position="148"/>
        <end position="168"/>
    </location>
</feature>
<keyword evidence="1" id="KW-0472">Membrane</keyword>
<dbReference type="InterPro" id="IPR025565">
    <property type="entry name" value="DUF4328"/>
</dbReference>
<comment type="caution">
    <text evidence="3">The sequence shown here is derived from an EMBL/GenBank/DDBJ whole genome shotgun (WGS) entry which is preliminary data.</text>
</comment>
<sequence>MPSTVATAPVGQVAVVTSAMMGVTCTAGALGTWAAWHRYGVAVAYVAGEPGTGVADYVGAANTAANVNVLWLMAYAVTCVTFLTWSWRARLNAEQLTPVPHRLARGWVVAGWVVPAFPLIAMEDVWRTSRPDVPSGVEHARSLPRAPLVRYWWCAAMACVLAGVWLVATVEGEATLDALLNTASAMTVLAVLQTVAAGLAVPMIRQITRWQSPNTPPELH</sequence>
<keyword evidence="4" id="KW-1185">Reference proteome</keyword>
<feature type="transmembrane region" description="Helical" evidence="1">
    <location>
        <begin position="69"/>
        <end position="87"/>
    </location>
</feature>
<feature type="domain" description="DUF4328" evidence="2">
    <location>
        <begin position="62"/>
        <end position="209"/>
    </location>
</feature>
<name>A0A4V3FSD3_9PSEU</name>
<dbReference type="EMBL" id="SOCP01000010">
    <property type="protein sequence ID" value="TDV47021.1"/>
    <property type="molecule type" value="Genomic_DNA"/>
</dbReference>
<feature type="transmembrane region" description="Helical" evidence="1">
    <location>
        <begin position="107"/>
        <end position="127"/>
    </location>
</feature>
<evidence type="ECO:0000259" key="2">
    <source>
        <dbReference type="Pfam" id="PF14219"/>
    </source>
</evidence>
<dbReference type="Pfam" id="PF14219">
    <property type="entry name" value="DUF4328"/>
    <property type="match status" value="1"/>
</dbReference>
<evidence type="ECO:0000313" key="3">
    <source>
        <dbReference type="EMBL" id="TDV47021.1"/>
    </source>
</evidence>
<feature type="transmembrane region" description="Helical" evidence="1">
    <location>
        <begin position="180"/>
        <end position="201"/>
    </location>
</feature>
<proteinExistence type="predicted"/>
<dbReference type="AlphaFoldDB" id="A0A4V3FSD3"/>
<gene>
    <name evidence="3" type="ORF">CLV71_110204</name>
</gene>
<evidence type="ECO:0000256" key="1">
    <source>
        <dbReference type="SAM" id="Phobius"/>
    </source>
</evidence>
<keyword evidence="1" id="KW-1133">Transmembrane helix</keyword>
<organism evidence="3 4">
    <name type="scientific">Actinophytocola oryzae</name>
    <dbReference type="NCBI Taxonomy" id="502181"/>
    <lineage>
        <taxon>Bacteria</taxon>
        <taxon>Bacillati</taxon>
        <taxon>Actinomycetota</taxon>
        <taxon>Actinomycetes</taxon>
        <taxon>Pseudonocardiales</taxon>
        <taxon>Pseudonocardiaceae</taxon>
    </lineage>
</organism>
<evidence type="ECO:0000313" key="4">
    <source>
        <dbReference type="Proteomes" id="UP000294927"/>
    </source>
</evidence>